<dbReference type="OrthoDB" id="2688041at2759"/>
<dbReference type="HOGENOM" id="CLU_1570864_0_0_1"/>
<dbReference type="Proteomes" id="UP000027265">
    <property type="component" value="Unassembled WGS sequence"/>
</dbReference>
<reference evidence="2" key="1">
    <citation type="journal article" date="2014" name="Proc. Natl. Acad. Sci. U.S.A.">
        <title>Extensive sampling of basidiomycete genomes demonstrates inadequacy of the white-rot/brown-rot paradigm for wood decay fungi.</title>
        <authorList>
            <person name="Riley R."/>
            <person name="Salamov A.A."/>
            <person name="Brown D.W."/>
            <person name="Nagy L.G."/>
            <person name="Floudas D."/>
            <person name="Held B.W."/>
            <person name="Levasseur A."/>
            <person name="Lombard V."/>
            <person name="Morin E."/>
            <person name="Otillar R."/>
            <person name="Lindquist E.A."/>
            <person name="Sun H."/>
            <person name="LaButti K.M."/>
            <person name="Schmutz J."/>
            <person name="Jabbour D."/>
            <person name="Luo H."/>
            <person name="Baker S.E."/>
            <person name="Pisabarro A.G."/>
            <person name="Walton J.D."/>
            <person name="Blanchette R.A."/>
            <person name="Henrissat B."/>
            <person name="Martin F."/>
            <person name="Cullen D."/>
            <person name="Hibbett D.S."/>
            <person name="Grigoriev I.V."/>
        </authorList>
    </citation>
    <scope>NUCLEOTIDE SEQUENCE [LARGE SCALE GENOMIC DNA]</scope>
    <source>
        <strain evidence="2">MUCL 33604</strain>
    </source>
</reference>
<dbReference type="AlphaFoldDB" id="A0A067PGK4"/>
<proteinExistence type="predicted"/>
<evidence type="ECO:0000313" key="1">
    <source>
        <dbReference type="EMBL" id="KDQ49616.1"/>
    </source>
</evidence>
<dbReference type="InParanoid" id="A0A067PGK4"/>
<gene>
    <name evidence="1" type="ORF">JAAARDRAFT_639065</name>
</gene>
<name>A0A067PGK4_9AGAM</name>
<dbReference type="EMBL" id="KL197779">
    <property type="protein sequence ID" value="KDQ49616.1"/>
    <property type="molecule type" value="Genomic_DNA"/>
</dbReference>
<keyword evidence="2" id="KW-1185">Reference proteome</keyword>
<protein>
    <submittedName>
        <fullName evidence="1">Uncharacterized protein</fullName>
    </submittedName>
</protein>
<organism evidence="1 2">
    <name type="scientific">Jaapia argillacea MUCL 33604</name>
    <dbReference type="NCBI Taxonomy" id="933084"/>
    <lineage>
        <taxon>Eukaryota</taxon>
        <taxon>Fungi</taxon>
        <taxon>Dikarya</taxon>
        <taxon>Basidiomycota</taxon>
        <taxon>Agaricomycotina</taxon>
        <taxon>Agaricomycetes</taxon>
        <taxon>Agaricomycetidae</taxon>
        <taxon>Jaapiales</taxon>
        <taxon>Jaapiaceae</taxon>
        <taxon>Jaapia</taxon>
    </lineage>
</organism>
<sequence>MNEDPPLTRNDQAARNLPVNEVSQGSMMFTMNGVAAAPSPRTGETTKAKKVNAIKLYLRTKLEEIRANPPGTGVPWSTLPQLVKKSGYEFVNWPKDVPVPISSENKGIMGLRAKHINSLYQAVTRQDESRRLTFRPIGSGGESISFVSSSRISLSSIDSQIRRNSRWKKR</sequence>
<evidence type="ECO:0000313" key="2">
    <source>
        <dbReference type="Proteomes" id="UP000027265"/>
    </source>
</evidence>
<accession>A0A067PGK4</accession>